<accession>A0A1B3XRB2</accession>
<feature type="domain" description="Ribosomal RNA small subunit methyltransferase E methyltransferase" evidence="13">
    <location>
        <begin position="72"/>
        <end position="242"/>
    </location>
</feature>
<organism evidence="15 16">
    <name type="scientific">Peribacillus muralis</name>
    <dbReference type="NCBI Taxonomy" id="264697"/>
    <lineage>
        <taxon>Bacteria</taxon>
        <taxon>Bacillati</taxon>
        <taxon>Bacillota</taxon>
        <taxon>Bacilli</taxon>
        <taxon>Bacillales</taxon>
        <taxon>Bacillaceae</taxon>
        <taxon>Peribacillus</taxon>
    </lineage>
</organism>
<dbReference type="FunFam" id="3.40.1280.10:FF:000020">
    <property type="entry name" value="Ribosomal RNA small subunit methyltransferase E"/>
    <property type="match status" value="1"/>
</dbReference>
<evidence type="ECO:0000256" key="11">
    <source>
        <dbReference type="ARBA" id="ARBA00047944"/>
    </source>
</evidence>
<keyword evidence="5 12" id="KW-0963">Cytoplasm</keyword>
<dbReference type="GO" id="GO:0070475">
    <property type="term" value="P:rRNA base methylation"/>
    <property type="evidence" value="ECO:0007669"/>
    <property type="project" value="TreeGrafter"/>
</dbReference>
<comment type="catalytic activity">
    <reaction evidence="11 12">
        <text>uridine(1498) in 16S rRNA + S-adenosyl-L-methionine = N(3)-methyluridine(1498) in 16S rRNA + S-adenosyl-L-homocysteine + H(+)</text>
        <dbReference type="Rhea" id="RHEA:42920"/>
        <dbReference type="Rhea" id="RHEA-COMP:10283"/>
        <dbReference type="Rhea" id="RHEA-COMP:10284"/>
        <dbReference type="ChEBI" id="CHEBI:15378"/>
        <dbReference type="ChEBI" id="CHEBI:57856"/>
        <dbReference type="ChEBI" id="CHEBI:59789"/>
        <dbReference type="ChEBI" id="CHEBI:65315"/>
        <dbReference type="ChEBI" id="CHEBI:74502"/>
        <dbReference type="EC" id="2.1.1.193"/>
    </reaction>
</comment>
<keyword evidence="16" id="KW-1185">Reference proteome</keyword>
<dbReference type="InterPro" id="IPR029028">
    <property type="entry name" value="Alpha/beta_knot_MTases"/>
</dbReference>
<evidence type="ECO:0000313" key="15">
    <source>
        <dbReference type="EMBL" id="AOH55765.1"/>
    </source>
</evidence>
<dbReference type="OrthoDB" id="9815641at2"/>
<evidence type="ECO:0000256" key="3">
    <source>
        <dbReference type="ARBA" id="ARBA00012328"/>
    </source>
</evidence>
<evidence type="ECO:0000256" key="12">
    <source>
        <dbReference type="PIRNR" id="PIRNR015601"/>
    </source>
</evidence>
<dbReference type="InterPro" id="IPR029026">
    <property type="entry name" value="tRNA_m1G_MTases_N"/>
</dbReference>
<dbReference type="Gene3D" id="2.40.240.20">
    <property type="entry name" value="Hypothetical PUA domain-like, domain 1"/>
    <property type="match status" value="1"/>
</dbReference>
<dbReference type="NCBIfam" id="NF008691">
    <property type="entry name" value="PRK11713.1-4"/>
    <property type="match status" value="1"/>
</dbReference>
<evidence type="ECO:0000256" key="10">
    <source>
        <dbReference type="ARBA" id="ARBA00025699"/>
    </source>
</evidence>
<evidence type="ECO:0000259" key="14">
    <source>
        <dbReference type="Pfam" id="PF20260"/>
    </source>
</evidence>
<evidence type="ECO:0000259" key="13">
    <source>
        <dbReference type="Pfam" id="PF04452"/>
    </source>
</evidence>
<dbReference type="InterPro" id="IPR015947">
    <property type="entry name" value="PUA-like_sf"/>
</dbReference>
<dbReference type="Pfam" id="PF20260">
    <property type="entry name" value="PUA_4"/>
    <property type="match status" value="1"/>
</dbReference>
<keyword evidence="9 12" id="KW-0949">S-adenosyl-L-methionine</keyword>
<evidence type="ECO:0000256" key="2">
    <source>
        <dbReference type="ARBA" id="ARBA00005528"/>
    </source>
</evidence>
<evidence type="ECO:0000256" key="6">
    <source>
        <dbReference type="ARBA" id="ARBA00022552"/>
    </source>
</evidence>
<evidence type="ECO:0000256" key="9">
    <source>
        <dbReference type="ARBA" id="ARBA00022691"/>
    </source>
</evidence>
<dbReference type="PANTHER" id="PTHR30027">
    <property type="entry name" value="RIBOSOMAL RNA SMALL SUBUNIT METHYLTRANSFERASE E"/>
    <property type="match status" value="1"/>
</dbReference>
<dbReference type="EC" id="2.1.1.193" evidence="3 12"/>
<keyword evidence="8 12" id="KW-0808">Transferase</keyword>
<dbReference type="InterPro" id="IPR046887">
    <property type="entry name" value="RsmE_PUA-like"/>
</dbReference>
<dbReference type="SUPFAM" id="SSF75217">
    <property type="entry name" value="alpha/beta knot"/>
    <property type="match status" value="1"/>
</dbReference>
<dbReference type="SUPFAM" id="SSF88697">
    <property type="entry name" value="PUA domain-like"/>
    <property type="match status" value="1"/>
</dbReference>
<comment type="similarity">
    <text evidence="2 12">Belongs to the RNA methyltransferase RsmE family.</text>
</comment>
<dbReference type="Gene3D" id="3.40.1280.10">
    <property type="match status" value="1"/>
</dbReference>
<dbReference type="GO" id="GO:0005737">
    <property type="term" value="C:cytoplasm"/>
    <property type="evidence" value="ECO:0007669"/>
    <property type="project" value="UniProtKB-SubCell"/>
</dbReference>
<evidence type="ECO:0000313" key="16">
    <source>
        <dbReference type="Proteomes" id="UP000077926"/>
    </source>
</evidence>
<dbReference type="GO" id="GO:0070042">
    <property type="term" value="F:rRNA (uridine-N3-)-methyltransferase activity"/>
    <property type="evidence" value="ECO:0007669"/>
    <property type="project" value="TreeGrafter"/>
</dbReference>
<dbReference type="PANTHER" id="PTHR30027:SF3">
    <property type="entry name" value="16S RRNA (URACIL(1498)-N(3))-METHYLTRANSFERASE"/>
    <property type="match status" value="1"/>
</dbReference>
<dbReference type="InterPro" id="IPR006700">
    <property type="entry name" value="RsmE"/>
</dbReference>
<dbReference type="EMBL" id="CP017080">
    <property type="protein sequence ID" value="AOH55765.1"/>
    <property type="molecule type" value="Genomic_DNA"/>
</dbReference>
<evidence type="ECO:0000256" key="1">
    <source>
        <dbReference type="ARBA" id="ARBA00004496"/>
    </source>
</evidence>
<evidence type="ECO:0000256" key="8">
    <source>
        <dbReference type="ARBA" id="ARBA00022679"/>
    </source>
</evidence>
<dbReference type="STRING" id="264697.ABE28_015495"/>
<name>A0A1B3XRB2_9BACI</name>
<dbReference type="NCBIfam" id="NF008692">
    <property type="entry name" value="PRK11713.1-5"/>
    <property type="match status" value="1"/>
</dbReference>
<protein>
    <recommendedName>
        <fullName evidence="4 12">Ribosomal RNA small subunit methyltransferase E</fullName>
        <ecNumber evidence="3 12">2.1.1.193</ecNumber>
    </recommendedName>
</protein>
<dbReference type="Proteomes" id="UP000077926">
    <property type="component" value="Chromosome"/>
</dbReference>
<gene>
    <name evidence="15" type="ORF">ABE28_015495</name>
</gene>
<dbReference type="AlphaFoldDB" id="A0A1B3XRB2"/>
<keyword evidence="6 12" id="KW-0698">rRNA processing</keyword>
<dbReference type="RefSeq" id="WP_064463457.1">
    <property type="nucleotide sequence ID" value="NZ_CP017080.1"/>
</dbReference>
<comment type="subcellular location">
    <subcellularLocation>
        <location evidence="1 12">Cytoplasm</location>
    </subcellularLocation>
</comment>
<comment type="function">
    <text evidence="10 12">Specifically methylates the N3 position of the uracil ring of uridine 1498 (m3U1498) in 16S rRNA. Acts on the fully assembled 30S ribosomal subunit.</text>
</comment>
<dbReference type="InterPro" id="IPR046886">
    <property type="entry name" value="RsmE_MTase_dom"/>
</dbReference>
<dbReference type="CDD" id="cd18084">
    <property type="entry name" value="RsmE-like"/>
    <property type="match status" value="1"/>
</dbReference>
<sequence length="250" mass="27630">MQRYFLNDEDIKGSTVTISGDDFHHIARVMRMAPGERIITVKANGMAAVTEISEMTDDAVIGTVMEWKNEEKELPVRVVIASGLPKGDKLEYIVQKGTELGAAEFIPFIAARSVVKWDHKKMEKKLERLQKISKEAAEQSHRTVIPEVKEPMTADQLARHAANFDHKLIAFEEEAKRGETSVLASVLKNITAGQSILFVFGPEGGLTDKEIEKLSAAGFVACGLGPRILRTETAPLYALSAVSYHVELLR</sequence>
<evidence type="ECO:0000256" key="5">
    <source>
        <dbReference type="ARBA" id="ARBA00022490"/>
    </source>
</evidence>
<reference evidence="15 16" key="1">
    <citation type="submission" date="2016-08" db="EMBL/GenBank/DDBJ databases">
        <title>Complete genome sequence of Bacillus muralis G25-68, a strain with toxicity to nematodes.</title>
        <authorList>
            <person name="Zheng Z."/>
        </authorList>
    </citation>
    <scope>NUCLEOTIDE SEQUENCE [LARGE SCALE GENOMIC DNA]</scope>
    <source>
        <strain evidence="15 16">G25-68</strain>
    </source>
</reference>
<feature type="domain" description="Ribosomal RNA small subunit methyltransferase E PUA-like" evidence="14">
    <location>
        <begin position="18"/>
        <end position="62"/>
    </location>
</feature>
<evidence type="ECO:0000256" key="7">
    <source>
        <dbReference type="ARBA" id="ARBA00022603"/>
    </source>
</evidence>
<dbReference type="NCBIfam" id="TIGR00046">
    <property type="entry name" value="RsmE family RNA methyltransferase"/>
    <property type="match status" value="1"/>
</dbReference>
<proteinExistence type="inferred from homology"/>
<keyword evidence="7 12" id="KW-0489">Methyltransferase</keyword>
<dbReference type="Pfam" id="PF04452">
    <property type="entry name" value="Methyltrans_RNA"/>
    <property type="match status" value="1"/>
</dbReference>
<dbReference type="KEGG" id="bmur:ABE28_015495"/>
<dbReference type="PIRSF" id="PIRSF015601">
    <property type="entry name" value="MTase_slr0722"/>
    <property type="match status" value="1"/>
</dbReference>
<evidence type="ECO:0000256" key="4">
    <source>
        <dbReference type="ARBA" id="ARBA00013673"/>
    </source>
</evidence>